<evidence type="ECO:0000313" key="2">
    <source>
        <dbReference type="EMBL" id="MEQ2256361.1"/>
    </source>
</evidence>
<reference evidence="2 3" key="1">
    <citation type="submission" date="2021-06" db="EMBL/GenBank/DDBJ databases">
        <authorList>
            <person name="Palmer J.M."/>
        </authorList>
    </citation>
    <scope>NUCLEOTIDE SEQUENCE [LARGE SCALE GENOMIC DNA]</scope>
    <source>
        <strain evidence="3">if_2019</strain>
        <tissue evidence="2">Muscle</tissue>
    </source>
</reference>
<keyword evidence="3" id="KW-1185">Reference proteome</keyword>
<protein>
    <submittedName>
        <fullName evidence="2">Uncharacterized protein</fullName>
    </submittedName>
</protein>
<gene>
    <name evidence="2" type="ORF">ILYODFUR_023433</name>
</gene>
<feature type="compositionally biased region" description="Basic and acidic residues" evidence="1">
    <location>
        <begin position="84"/>
        <end position="104"/>
    </location>
</feature>
<name>A0ABV0VGP0_9TELE</name>
<comment type="caution">
    <text evidence="2">The sequence shown here is derived from an EMBL/GenBank/DDBJ whole genome shotgun (WGS) entry which is preliminary data.</text>
</comment>
<feature type="region of interest" description="Disordered" evidence="1">
    <location>
        <begin position="82"/>
        <end position="104"/>
    </location>
</feature>
<organism evidence="2 3">
    <name type="scientific">Ilyodon furcidens</name>
    <name type="common">goldbreast splitfin</name>
    <dbReference type="NCBI Taxonomy" id="33524"/>
    <lineage>
        <taxon>Eukaryota</taxon>
        <taxon>Metazoa</taxon>
        <taxon>Chordata</taxon>
        <taxon>Craniata</taxon>
        <taxon>Vertebrata</taxon>
        <taxon>Euteleostomi</taxon>
        <taxon>Actinopterygii</taxon>
        <taxon>Neopterygii</taxon>
        <taxon>Teleostei</taxon>
        <taxon>Neoteleostei</taxon>
        <taxon>Acanthomorphata</taxon>
        <taxon>Ovalentaria</taxon>
        <taxon>Atherinomorphae</taxon>
        <taxon>Cyprinodontiformes</taxon>
        <taxon>Goodeidae</taxon>
        <taxon>Ilyodon</taxon>
    </lineage>
</organism>
<sequence length="104" mass="11588">MKQLPLTPPPTHQPNINIAPNTSIHCLYPLIHSGSWKDGHPSLAVNGREAGYNLDRLAVHHRVTPKANLEKPINLTVMFLGCGRKPEPREKPGVQKENMESPCR</sequence>
<evidence type="ECO:0000313" key="3">
    <source>
        <dbReference type="Proteomes" id="UP001482620"/>
    </source>
</evidence>
<evidence type="ECO:0000256" key="1">
    <source>
        <dbReference type="SAM" id="MobiDB-lite"/>
    </source>
</evidence>
<accession>A0ABV0VGP0</accession>
<dbReference type="EMBL" id="JAHRIQ010106950">
    <property type="protein sequence ID" value="MEQ2256361.1"/>
    <property type="molecule type" value="Genomic_DNA"/>
</dbReference>
<proteinExistence type="predicted"/>
<dbReference type="Proteomes" id="UP001482620">
    <property type="component" value="Unassembled WGS sequence"/>
</dbReference>